<reference evidence="2 3" key="1">
    <citation type="submission" date="2017-09" db="EMBL/GenBank/DDBJ databases">
        <title>Large-scale bioinformatics analysis of Bacillus genomes uncovers conserved roles of natural products in bacterial physiology.</title>
        <authorList>
            <consortium name="Agbiome Team Llc"/>
            <person name="Bleich R.M."/>
            <person name="Grubbs K.J."/>
            <person name="Santa Maria K.C."/>
            <person name="Allen S.E."/>
            <person name="Farag S."/>
            <person name="Shank E.A."/>
            <person name="Bowers A."/>
        </authorList>
    </citation>
    <scope>NUCLEOTIDE SEQUENCE [LARGE SCALE GENOMIC DNA]</scope>
    <source>
        <strain evidence="2 3">AFS046104</strain>
    </source>
</reference>
<dbReference type="AlphaFoldDB" id="A0A2B1CE82"/>
<gene>
    <name evidence="2" type="ORF">COA08_30665</name>
</gene>
<accession>A0A2B1CE82</accession>
<evidence type="ECO:0000313" key="3">
    <source>
        <dbReference type="Proteomes" id="UP000221438"/>
    </source>
</evidence>
<sequence>MEIATLIVLEILRTIIKEAVTFGFKKLTSKNKKKKTSRQPGKQRKSSKRK</sequence>
<comment type="caution">
    <text evidence="2">The sequence shown here is derived from an EMBL/GenBank/DDBJ whole genome shotgun (WGS) entry which is preliminary data.</text>
</comment>
<feature type="region of interest" description="Disordered" evidence="1">
    <location>
        <begin position="28"/>
        <end position="50"/>
    </location>
</feature>
<name>A0A2B1CE82_BACCE</name>
<dbReference type="RefSeq" id="WP_097833479.1">
    <property type="nucleotide sequence ID" value="NZ_CP128162.1"/>
</dbReference>
<organism evidence="2 3">
    <name type="scientific">Bacillus cereus</name>
    <dbReference type="NCBI Taxonomy" id="1396"/>
    <lineage>
        <taxon>Bacteria</taxon>
        <taxon>Bacillati</taxon>
        <taxon>Bacillota</taxon>
        <taxon>Bacilli</taxon>
        <taxon>Bacillales</taxon>
        <taxon>Bacillaceae</taxon>
        <taxon>Bacillus</taxon>
        <taxon>Bacillus cereus group</taxon>
    </lineage>
</organism>
<evidence type="ECO:0000313" key="2">
    <source>
        <dbReference type="EMBL" id="PGQ04407.1"/>
    </source>
</evidence>
<dbReference type="EMBL" id="NUJQ01000082">
    <property type="protein sequence ID" value="PGQ04407.1"/>
    <property type="molecule type" value="Genomic_DNA"/>
</dbReference>
<protein>
    <submittedName>
        <fullName evidence="2">Uncharacterized protein</fullName>
    </submittedName>
</protein>
<dbReference type="Proteomes" id="UP000221438">
    <property type="component" value="Unassembled WGS sequence"/>
</dbReference>
<proteinExistence type="predicted"/>
<evidence type="ECO:0000256" key="1">
    <source>
        <dbReference type="SAM" id="MobiDB-lite"/>
    </source>
</evidence>